<keyword evidence="3" id="KW-1185">Reference proteome</keyword>
<organism evidence="2 3">
    <name type="scientific">Roseicyclus persicicus</name>
    <dbReference type="NCBI Taxonomy" id="2650661"/>
    <lineage>
        <taxon>Bacteria</taxon>
        <taxon>Pseudomonadati</taxon>
        <taxon>Pseudomonadota</taxon>
        <taxon>Alphaproteobacteria</taxon>
        <taxon>Rhodobacterales</taxon>
        <taxon>Roseobacteraceae</taxon>
        <taxon>Roseicyclus</taxon>
    </lineage>
</organism>
<dbReference type="Proteomes" id="UP000526408">
    <property type="component" value="Unassembled WGS sequence"/>
</dbReference>
<dbReference type="Pfam" id="PF04230">
    <property type="entry name" value="PS_pyruv_trans"/>
    <property type="match status" value="1"/>
</dbReference>
<evidence type="ECO:0000259" key="1">
    <source>
        <dbReference type="Pfam" id="PF04230"/>
    </source>
</evidence>
<accession>A0A7X6H100</accession>
<reference evidence="2 3" key="1">
    <citation type="submission" date="2020-04" db="EMBL/GenBank/DDBJ databases">
        <authorList>
            <person name="Yoon J."/>
        </authorList>
    </citation>
    <scope>NUCLEOTIDE SEQUENCE [LARGE SCALE GENOMIC DNA]</scope>
    <source>
        <strain evidence="2 3">KMU-115</strain>
    </source>
</reference>
<evidence type="ECO:0000313" key="2">
    <source>
        <dbReference type="EMBL" id="NKX45334.1"/>
    </source>
</evidence>
<dbReference type="AlphaFoldDB" id="A0A7X6H100"/>
<evidence type="ECO:0000313" key="3">
    <source>
        <dbReference type="Proteomes" id="UP000526408"/>
    </source>
</evidence>
<comment type="caution">
    <text evidence="2">The sequence shown here is derived from an EMBL/GenBank/DDBJ whole genome shotgun (WGS) entry which is preliminary data.</text>
</comment>
<proteinExistence type="predicted"/>
<keyword evidence="2" id="KW-0808">Transferase</keyword>
<feature type="domain" description="Polysaccharide pyruvyl transferase" evidence="1">
    <location>
        <begin position="51"/>
        <end position="126"/>
    </location>
</feature>
<dbReference type="GO" id="GO:0016740">
    <property type="term" value="F:transferase activity"/>
    <property type="evidence" value="ECO:0007669"/>
    <property type="project" value="UniProtKB-KW"/>
</dbReference>
<name>A0A7X6H100_9RHOB</name>
<gene>
    <name evidence="2" type="ORF">HCU73_12130</name>
</gene>
<sequence>MTPQVRRFGPEVRFSAVRGPLTRGMVEGMPALPMGDPGILVSEIWPAASAEKAYSVGLVPHQSQVGDPLWKALNEATPASILIDLTNPDINRTFDLFSKCEMIVSTSLHGLIFADAYGIPNVWAAYRDIHPAEAFKFYDYFSSIRRRQFRRLEILHCNRNLTAISPELIDTSHFARVGEYKNRIAAAFPSHLKA</sequence>
<dbReference type="InterPro" id="IPR007345">
    <property type="entry name" value="Polysacch_pyruvyl_Trfase"/>
</dbReference>
<dbReference type="EMBL" id="JAAZQQ010000004">
    <property type="protein sequence ID" value="NKX45334.1"/>
    <property type="molecule type" value="Genomic_DNA"/>
</dbReference>
<protein>
    <submittedName>
        <fullName evidence="2">Polysaccharide pyruvyl transferase family protein</fullName>
    </submittedName>
</protein>